<feature type="region of interest" description="Disordered" evidence="1">
    <location>
        <begin position="1"/>
        <end position="27"/>
    </location>
</feature>
<keyword evidence="2" id="KW-1133">Transmembrane helix</keyword>
<dbReference type="Proteomes" id="UP000053328">
    <property type="component" value="Unassembled WGS sequence"/>
</dbReference>
<dbReference type="RefSeq" id="XP_016241698.1">
    <property type="nucleotide sequence ID" value="XM_016376422.1"/>
</dbReference>
<dbReference type="EMBL" id="KN847492">
    <property type="protein sequence ID" value="KIW21482.1"/>
    <property type="molecule type" value="Genomic_DNA"/>
</dbReference>
<feature type="transmembrane region" description="Helical" evidence="2">
    <location>
        <begin position="55"/>
        <end position="80"/>
    </location>
</feature>
<dbReference type="GeneID" id="27329145"/>
<accession>A0A0D2A9R5</accession>
<protein>
    <submittedName>
        <fullName evidence="3">Uncharacterized protein</fullName>
    </submittedName>
</protein>
<feature type="transmembrane region" description="Helical" evidence="2">
    <location>
        <begin position="526"/>
        <end position="552"/>
    </location>
</feature>
<dbReference type="AlphaFoldDB" id="A0A0D2A9R5"/>
<dbReference type="HOGENOM" id="CLU_424540_0_0_1"/>
<sequence length="645" mass="70874">MEDTDHLSKETKPPLGDDGEPQKSKGDLSFSSPALIPNEPIIPIYSVLSSRTQQLLIALAWTVVTALFCSWLVSFTYIVFVSESPVPHVYDHSPKITVVAVNVASHIAVQLTGWMISAVFDVLSWTVIWRRGGASLRTFLAANQATGLWTVTTMLFTLGVHQLWCILRFFFLGAGWVVGVLLLSDISYKNVYYRNQTVNIVGGIAPLRTTAAALQAASYGDQEPSLEGASINTMLLSSTNGILTDPKFVVSIDPVSNDCTGLECRSLFFPGGLELLLKRDGTSIFDGTQPDEPVIIVNDAPGYQIEYMPTDFSFDESVDCQVYGLPVSALYACVASRNTTLYSGFSTCPLNLIQGADCQSNKSWTHPLHASVSMQVYKRMSTVAYDSTNFSILSIEALGPPEVAVDEDSVADMRTLFTIMYPQLSTIVDDIADAIVSFDTGQMWTDLAYLASVYCLQAEITAAELLYKSVYPDWLSGQRDILEGFLAIPIQFSNLLLQELNKTVLLTDMDTSASWGRASFRVRSGLWPIVAFAALALALILWALLCLAYSYVATSRRRDVDHEPSQVIQDAFRQGNPFEPSSPGVWQTVRGWWRRICGKDDTAPQIAIPVGPTYMVARNVGGENMLIAVDRDKDSRIVDTQEKGA</sequence>
<proteinExistence type="predicted"/>
<name>A0A0D2A9R5_9EURO</name>
<feature type="compositionally biased region" description="Basic and acidic residues" evidence="1">
    <location>
        <begin position="1"/>
        <end position="12"/>
    </location>
</feature>
<keyword evidence="4" id="KW-1185">Reference proteome</keyword>
<keyword evidence="2" id="KW-0472">Membrane</keyword>
<evidence type="ECO:0000313" key="4">
    <source>
        <dbReference type="Proteomes" id="UP000053328"/>
    </source>
</evidence>
<keyword evidence="2" id="KW-0812">Transmembrane</keyword>
<dbReference type="OrthoDB" id="5139479at2759"/>
<feature type="transmembrane region" description="Helical" evidence="2">
    <location>
        <begin position="166"/>
        <end position="184"/>
    </location>
</feature>
<organism evidence="3 4">
    <name type="scientific">Exophiala spinifera</name>
    <dbReference type="NCBI Taxonomy" id="91928"/>
    <lineage>
        <taxon>Eukaryota</taxon>
        <taxon>Fungi</taxon>
        <taxon>Dikarya</taxon>
        <taxon>Ascomycota</taxon>
        <taxon>Pezizomycotina</taxon>
        <taxon>Eurotiomycetes</taxon>
        <taxon>Chaetothyriomycetidae</taxon>
        <taxon>Chaetothyriales</taxon>
        <taxon>Herpotrichiellaceae</taxon>
        <taxon>Exophiala</taxon>
    </lineage>
</organism>
<reference evidence="3 4" key="1">
    <citation type="submission" date="2015-01" db="EMBL/GenBank/DDBJ databases">
        <title>The Genome Sequence of Exophiala spinifera CBS89968.</title>
        <authorList>
            <consortium name="The Broad Institute Genomics Platform"/>
            <person name="Cuomo C."/>
            <person name="de Hoog S."/>
            <person name="Gorbushina A."/>
            <person name="Stielow B."/>
            <person name="Teixiera M."/>
            <person name="Abouelleil A."/>
            <person name="Chapman S.B."/>
            <person name="Priest M."/>
            <person name="Young S.K."/>
            <person name="Wortman J."/>
            <person name="Nusbaum C."/>
            <person name="Birren B."/>
        </authorList>
    </citation>
    <scope>NUCLEOTIDE SEQUENCE [LARGE SCALE GENOMIC DNA]</scope>
    <source>
        <strain evidence="3 4">CBS 89968</strain>
    </source>
</reference>
<dbReference type="STRING" id="91928.A0A0D2A9R5"/>
<evidence type="ECO:0000256" key="2">
    <source>
        <dbReference type="SAM" id="Phobius"/>
    </source>
</evidence>
<dbReference type="VEuPathDB" id="FungiDB:PV08_02062"/>
<evidence type="ECO:0000256" key="1">
    <source>
        <dbReference type="SAM" id="MobiDB-lite"/>
    </source>
</evidence>
<evidence type="ECO:0000313" key="3">
    <source>
        <dbReference type="EMBL" id="KIW21482.1"/>
    </source>
</evidence>
<gene>
    <name evidence="3" type="ORF">PV08_02062</name>
</gene>
<feature type="transmembrane region" description="Helical" evidence="2">
    <location>
        <begin position="107"/>
        <end position="128"/>
    </location>
</feature>